<keyword evidence="4" id="KW-0012">Acyltransferase</keyword>
<organism evidence="4 5">
    <name type="scientific">Seminibacterium arietis</name>
    <dbReference type="NCBI Taxonomy" id="1173502"/>
    <lineage>
        <taxon>Bacteria</taxon>
        <taxon>Pseudomonadati</taxon>
        <taxon>Pseudomonadota</taxon>
        <taxon>Gammaproteobacteria</taxon>
        <taxon>Pasteurellales</taxon>
        <taxon>Pasteurellaceae</taxon>
        <taxon>Seminibacterium</taxon>
    </lineage>
</organism>
<reference evidence="5" key="1">
    <citation type="journal article" date="2019" name="Int. J. Syst. Evol. Microbiol.">
        <title>The Global Catalogue of Microorganisms (GCM) 10K type strain sequencing project: providing services to taxonomists for standard genome sequencing and annotation.</title>
        <authorList>
            <consortium name="The Broad Institute Genomics Platform"/>
            <consortium name="The Broad Institute Genome Sequencing Center for Infectious Disease"/>
            <person name="Wu L."/>
            <person name="Ma J."/>
        </authorList>
    </citation>
    <scope>NUCLEOTIDE SEQUENCE [LARGE SCALE GENOMIC DNA]</scope>
    <source>
        <strain evidence="5">CCUG 61707</strain>
    </source>
</reference>
<feature type="transmembrane region" description="Helical" evidence="1">
    <location>
        <begin position="166"/>
        <end position="186"/>
    </location>
</feature>
<feature type="transmembrane region" description="Helical" evidence="1">
    <location>
        <begin position="255"/>
        <end position="274"/>
    </location>
</feature>
<dbReference type="RefSeq" id="WP_380819936.1">
    <property type="nucleotide sequence ID" value="NZ_JBHTJN010000009.1"/>
</dbReference>
<feature type="transmembrane region" description="Helical" evidence="1">
    <location>
        <begin position="295"/>
        <end position="313"/>
    </location>
</feature>
<dbReference type="EC" id="2.3.1.-" evidence="4"/>
<keyword evidence="1" id="KW-1133">Transmembrane helix</keyword>
<dbReference type="InterPro" id="IPR002656">
    <property type="entry name" value="Acyl_transf_3_dom"/>
</dbReference>
<gene>
    <name evidence="4" type="ORF">ACFQ02_04640</name>
</gene>
<proteinExistence type="predicted"/>
<keyword evidence="4" id="KW-0808">Transferase</keyword>
<keyword evidence="1" id="KW-0472">Membrane</keyword>
<dbReference type="Proteomes" id="UP001596996">
    <property type="component" value="Unassembled WGS sequence"/>
</dbReference>
<dbReference type="InterPro" id="IPR043968">
    <property type="entry name" value="SGNH"/>
</dbReference>
<feature type="transmembrane region" description="Helical" evidence="1">
    <location>
        <begin position="75"/>
        <end position="94"/>
    </location>
</feature>
<evidence type="ECO:0000313" key="4">
    <source>
        <dbReference type="EMBL" id="MFD0966141.1"/>
    </source>
</evidence>
<feature type="transmembrane region" description="Helical" evidence="1">
    <location>
        <begin position="358"/>
        <end position="379"/>
    </location>
</feature>
<name>A0ABW3I893_9PAST</name>
<accession>A0ABW3I893</accession>
<dbReference type="PANTHER" id="PTHR23028">
    <property type="entry name" value="ACETYLTRANSFERASE"/>
    <property type="match status" value="1"/>
</dbReference>
<dbReference type="Pfam" id="PF01757">
    <property type="entry name" value="Acyl_transf_3"/>
    <property type="match status" value="1"/>
</dbReference>
<feature type="transmembrane region" description="Helical" evidence="1">
    <location>
        <begin position="36"/>
        <end position="54"/>
    </location>
</feature>
<dbReference type="Pfam" id="PF19040">
    <property type="entry name" value="SGNH"/>
    <property type="match status" value="1"/>
</dbReference>
<evidence type="ECO:0000313" key="5">
    <source>
        <dbReference type="Proteomes" id="UP001596996"/>
    </source>
</evidence>
<dbReference type="InterPro" id="IPR050879">
    <property type="entry name" value="Acyltransferase_3"/>
</dbReference>
<evidence type="ECO:0000259" key="3">
    <source>
        <dbReference type="Pfam" id="PF19040"/>
    </source>
</evidence>
<comment type="caution">
    <text evidence="4">The sequence shown here is derived from an EMBL/GenBank/DDBJ whole genome shotgun (WGS) entry which is preliminary data.</text>
</comment>
<feature type="transmembrane region" description="Helical" evidence="1">
    <location>
        <begin position="134"/>
        <end position="154"/>
    </location>
</feature>
<keyword evidence="5" id="KW-1185">Reference proteome</keyword>
<sequence length="625" mass="72830">MSKLIYRPEIDGLRAVAILSVMIFHLNPAWLPGGFLGVDIFFVISGFLITKIITKEIEQNTFSFAAFYNRRIKRIYPVFIFILTLASIFSLLFFTRNYAENLRKTIELAVVFFSNIYLSHKQGYFDLSVNQNPIVHIWSLAVEEQYYIFFPLLLVFAYKKWQNRKAFYITVIALFFAFVATMFIPHQVYLDNRLYTPYYLSHLRFPELLLGSFLALLPPPLSKVQKINKNSLISIISLFGLLFCLYFYHHDLPQIPGITVLLPCIFTALLIYSTNTKNWVNIFLSTKPMVFIGKISYSLYLFHWLFIAFVYYLTNEKQLSNSVIAIVAIFSFVCSCLSYYCLENPIRRSKLTFKRSFIYLYLLPSLALISFNLLTKSYITKRENQLKQTLVMNVESDLSLPTKVLLIGDSHAGHLDEFMKYVGHKEGWRADIWPSNDMGCDFIVDSHNQFKNTPECVALRKKIEEYPIIIYSFYYNLKIGDVPVARPVGQDKSQENFKIEFINTLKEVSKTKKVYVMADNFSVTRSPISALILKHYGIDKFLKPIEVFGDVNKTNAQLWAFIQQQVPSVKWIDAQKYLHNQIYINDIPLLSDQDHFTSFGSQYMGIEFNKHERILTTEEVKALYQ</sequence>
<feature type="transmembrane region" description="Helical" evidence="1">
    <location>
        <begin position="230"/>
        <end position="249"/>
    </location>
</feature>
<dbReference type="EMBL" id="JBHTJN010000009">
    <property type="protein sequence ID" value="MFD0966141.1"/>
    <property type="molecule type" value="Genomic_DNA"/>
</dbReference>
<protein>
    <submittedName>
        <fullName evidence="4">Acyltransferase family protein</fullName>
        <ecNumber evidence="4">2.3.1.-</ecNumber>
    </submittedName>
</protein>
<evidence type="ECO:0000256" key="1">
    <source>
        <dbReference type="SAM" id="Phobius"/>
    </source>
</evidence>
<keyword evidence="1" id="KW-0812">Transmembrane</keyword>
<dbReference type="PANTHER" id="PTHR23028:SF53">
    <property type="entry name" value="ACYL_TRANSF_3 DOMAIN-CONTAINING PROTEIN"/>
    <property type="match status" value="1"/>
</dbReference>
<feature type="transmembrane region" description="Helical" evidence="1">
    <location>
        <begin position="12"/>
        <end position="30"/>
    </location>
</feature>
<feature type="transmembrane region" description="Helical" evidence="1">
    <location>
        <begin position="319"/>
        <end position="342"/>
    </location>
</feature>
<evidence type="ECO:0000259" key="2">
    <source>
        <dbReference type="Pfam" id="PF01757"/>
    </source>
</evidence>
<feature type="domain" description="SGNH" evidence="3">
    <location>
        <begin position="401"/>
        <end position="608"/>
    </location>
</feature>
<feature type="domain" description="Acyltransferase 3" evidence="2">
    <location>
        <begin position="8"/>
        <end position="339"/>
    </location>
</feature>
<dbReference type="GO" id="GO:0016746">
    <property type="term" value="F:acyltransferase activity"/>
    <property type="evidence" value="ECO:0007669"/>
    <property type="project" value="UniProtKB-KW"/>
</dbReference>